<feature type="transmembrane region" description="Helical" evidence="6">
    <location>
        <begin position="166"/>
        <end position="189"/>
    </location>
</feature>
<evidence type="ECO:0000256" key="6">
    <source>
        <dbReference type="SAM" id="Phobius"/>
    </source>
</evidence>
<keyword evidence="8" id="KW-1185">Reference proteome</keyword>
<feature type="transmembrane region" description="Helical" evidence="6">
    <location>
        <begin position="136"/>
        <end position="154"/>
    </location>
</feature>
<evidence type="ECO:0000313" key="8">
    <source>
        <dbReference type="Proteomes" id="UP001293718"/>
    </source>
</evidence>
<feature type="transmembrane region" description="Helical" evidence="6">
    <location>
        <begin position="389"/>
        <end position="406"/>
    </location>
</feature>
<feature type="transmembrane region" description="Helical" evidence="6">
    <location>
        <begin position="51"/>
        <end position="73"/>
    </location>
</feature>
<feature type="transmembrane region" description="Helical" evidence="6">
    <location>
        <begin position="355"/>
        <end position="377"/>
    </location>
</feature>
<comment type="subcellular location">
    <subcellularLocation>
        <location evidence="1">Cell membrane</location>
        <topology evidence="1">Multi-pass membrane protein</topology>
    </subcellularLocation>
</comment>
<feature type="transmembrane region" description="Helical" evidence="6">
    <location>
        <begin position="21"/>
        <end position="45"/>
    </location>
</feature>
<gene>
    <name evidence="7" type="ORF">SM757_03245</name>
</gene>
<reference evidence="7 8" key="1">
    <citation type="submission" date="2023-11" db="EMBL/GenBank/DDBJ databases">
        <title>Draft genome of Azohydromonas lata strain H1 (DSM1123), a polyhydroxyalkanoate producer.</title>
        <authorList>
            <person name="Traversa D."/>
            <person name="D'Addabbo P."/>
            <person name="Pazzani C."/>
            <person name="Manzari C."/>
            <person name="Chiara M."/>
            <person name="Scrascia M."/>
        </authorList>
    </citation>
    <scope>NUCLEOTIDE SEQUENCE [LARGE SCALE GENOMIC DNA]</scope>
    <source>
        <strain evidence="7 8">H1</strain>
    </source>
</reference>
<evidence type="ECO:0000256" key="4">
    <source>
        <dbReference type="ARBA" id="ARBA00022989"/>
    </source>
</evidence>
<evidence type="ECO:0000256" key="2">
    <source>
        <dbReference type="ARBA" id="ARBA00022475"/>
    </source>
</evidence>
<feature type="transmembrane region" description="Helical" evidence="6">
    <location>
        <begin position="412"/>
        <end position="431"/>
    </location>
</feature>
<dbReference type="EMBL" id="JAXOJX010000002">
    <property type="protein sequence ID" value="MDZ5455582.1"/>
    <property type="molecule type" value="Genomic_DNA"/>
</dbReference>
<dbReference type="RefSeq" id="WP_322464337.1">
    <property type="nucleotide sequence ID" value="NZ_JAXOJX010000002.1"/>
</dbReference>
<feature type="transmembrane region" description="Helical" evidence="6">
    <location>
        <begin position="468"/>
        <end position="485"/>
    </location>
</feature>
<feature type="transmembrane region" description="Helical" evidence="6">
    <location>
        <begin position="443"/>
        <end position="462"/>
    </location>
</feature>
<evidence type="ECO:0000256" key="1">
    <source>
        <dbReference type="ARBA" id="ARBA00004651"/>
    </source>
</evidence>
<keyword evidence="4 6" id="KW-1133">Transmembrane helix</keyword>
<dbReference type="Proteomes" id="UP001293718">
    <property type="component" value="Unassembled WGS sequence"/>
</dbReference>
<evidence type="ECO:0000256" key="5">
    <source>
        <dbReference type="ARBA" id="ARBA00023136"/>
    </source>
</evidence>
<organism evidence="7 8">
    <name type="scientific">Azohydromonas lata</name>
    <dbReference type="NCBI Taxonomy" id="45677"/>
    <lineage>
        <taxon>Bacteria</taxon>
        <taxon>Pseudomonadati</taxon>
        <taxon>Pseudomonadota</taxon>
        <taxon>Betaproteobacteria</taxon>
        <taxon>Burkholderiales</taxon>
        <taxon>Sphaerotilaceae</taxon>
        <taxon>Azohydromonas</taxon>
    </lineage>
</organism>
<keyword evidence="3 6" id="KW-0812">Transmembrane</keyword>
<name>A0ABU5I909_9BURK</name>
<feature type="transmembrane region" description="Helical" evidence="6">
    <location>
        <begin position="94"/>
        <end position="116"/>
    </location>
</feature>
<sequence>MAQGKHHHGGRYSAARIRKALLYFIVGRGAQAVTFLLLTLLLVRVLSAHDYGAYMAIWGMVELMVPLSSFGLLEASRRYLPMLAQTGSRQAVMPFVRGVVLVRLGLLLLWALGLALLWPQAMKFVGVEKGDLGEPLAAAGAIAVICSVPAFRFVSEMLESLLEQKWSQLLHAAMPIVRAAAVLGLLVLGKLNLSMLLLFDAGIALLFMLASLIVLRGKVMEIPEGEPAPVDFREVFSFSWHMAGVNLLQATASIGALRLLVARFLGLEVAGMFAFIQQLLLMAGRYMPAQVLASVVRPVLAARHARGDHATVLGVLELLWKANLIMLVVWLAAVGVSGEALMAHASGGRFTDTGWIMFLMLLGLGATTQGQNVSLCMQLYGVTRELRTQSVLFLLVPVGVVLGSRWGLEGVAAGIAITHGFKNAFALWWLRRQGIHLAYDLRAMLRISISMAIAVLLATGLHTAFGPWIALSTLGVFTVGALYFCKPLRESEFIIMSNILKGRLSNWLRALVHIERVKA</sequence>
<feature type="transmembrane region" description="Helical" evidence="6">
    <location>
        <begin position="195"/>
        <end position="215"/>
    </location>
</feature>
<evidence type="ECO:0000256" key="3">
    <source>
        <dbReference type="ARBA" id="ARBA00022692"/>
    </source>
</evidence>
<protein>
    <submittedName>
        <fullName evidence="7">Oligosaccharide flippase family protein</fullName>
    </submittedName>
</protein>
<dbReference type="PANTHER" id="PTHR30250:SF11">
    <property type="entry name" value="O-ANTIGEN TRANSPORTER-RELATED"/>
    <property type="match status" value="1"/>
</dbReference>
<keyword evidence="2" id="KW-1003">Cell membrane</keyword>
<comment type="caution">
    <text evidence="7">The sequence shown here is derived from an EMBL/GenBank/DDBJ whole genome shotgun (WGS) entry which is preliminary data.</text>
</comment>
<proteinExistence type="predicted"/>
<accession>A0ABU5I909</accession>
<dbReference type="PANTHER" id="PTHR30250">
    <property type="entry name" value="PST FAMILY PREDICTED COLANIC ACID TRANSPORTER"/>
    <property type="match status" value="1"/>
</dbReference>
<evidence type="ECO:0000313" key="7">
    <source>
        <dbReference type="EMBL" id="MDZ5455582.1"/>
    </source>
</evidence>
<dbReference type="InterPro" id="IPR050833">
    <property type="entry name" value="Poly_Biosynth_Transport"/>
</dbReference>
<keyword evidence="5 6" id="KW-0472">Membrane</keyword>